<gene>
    <name evidence="2" type="ORF">VFH_V105080</name>
</gene>
<keyword evidence="3" id="KW-1185">Reference proteome</keyword>
<dbReference type="GO" id="GO:0004325">
    <property type="term" value="F:ferrochelatase activity"/>
    <property type="evidence" value="ECO:0007669"/>
    <property type="project" value="InterPro"/>
</dbReference>
<protein>
    <recommendedName>
        <fullName evidence="4">Ferrochelatase</fullName>
    </recommendedName>
</protein>
<dbReference type="PANTHER" id="PTHR11108:SF4">
    <property type="entry name" value="FERROCHELATASE-1, CHLOROPLASTIC_MITOCHONDRIAL"/>
    <property type="match status" value="1"/>
</dbReference>
<proteinExistence type="inferred from homology"/>
<sequence length="133" mass="14677">MCRDRFSPSRSDIQILNRATCHSDCHKATSQVSLFLSPGLADRSIGNRSLVCRAFSSVDASTYNGVALESSSHAAEEKVGVLLLNLGGPETLDDVQPFLFNMFADPDIIRLPRLFRFLQRPLAKLISTLRAPK</sequence>
<evidence type="ECO:0008006" key="4">
    <source>
        <dbReference type="Google" id="ProtNLM"/>
    </source>
</evidence>
<organism evidence="2 3">
    <name type="scientific">Vicia faba</name>
    <name type="common">Broad bean</name>
    <name type="synonym">Faba vulgaris</name>
    <dbReference type="NCBI Taxonomy" id="3906"/>
    <lineage>
        <taxon>Eukaryota</taxon>
        <taxon>Viridiplantae</taxon>
        <taxon>Streptophyta</taxon>
        <taxon>Embryophyta</taxon>
        <taxon>Tracheophyta</taxon>
        <taxon>Spermatophyta</taxon>
        <taxon>Magnoliopsida</taxon>
        <taxon>eudicotyledons</taxon>
        <taxon>Gunneridae</taxon>
        <taxon>Pentapetalae</taxon>
        <taxon>rosids</taxon>
        <taxon>fabids</taxon>
        <taxon>Fabales</taxon>
        <taxon>Fabaceae</taxon>
        <taxon>Papilionoideae</taxon>
        <taxon>50 kb inversion clade</taxon>
        <taxon>NPAAA clade</taxon>
        <taxon>Hologalegina</taxon>
        <taxon>IRL clade</taxon>
        <taxon>Fabeae</taxon>
        <taxon>Vicia</taxon>
    </lineage>
</organism>
<dbReference type="AlphaFoldDB" id="A0AAV1AU66"/>
<dbReference type="PANTHER" id="PTHR11108">
    <property type="entry name" value="FERROCHELATASE"/>
    <property type="match status" value="1"/>
</dbReference>
<dbReference type="SUPFAM" id="SSF53800">
    <property type="entry name" value="Chelatase"/>
    <property type="match status" value="1"/>
</dbReference>
<dbReference type="Gene3D" id="3.40.50.1400">
    <property type="match status" value="1"/>
</dbReference>
<dbReference type="InterPro" id="IPR001015">
    <property type="entry name" value="Ferrochelatase"/>
</dbReference>
<evidence type="ECO:0000256" key="1">
    <source>
        <dbReference type="RuleBase" id="RU004185"/>
    </source>
</evidence>
<evidence type="ECO:0000313" key="2">
    <source>
        <dbReference type="EMBL" id="CAI8613930.1"/>
    </source>
</evidence>
<dbReference type="GO" id="GO:0006783">
    <property type="term" value="P:heme biosynthetic process"/>
    <property type="evidence" value="ECO:0007669"/>
    <property type="project" value="InterPro"/>
</dbReference>
<dbReference type="Pfam" id="PF00762">
    <property type="entry name" value="Ferrochelatase"/>
    <property type="match status" value="1"/>
</dbReference>
<dbReference type="GO" id="GO:0005739">
    <property type="term" value="C:mitochondrion"/>
    <property type="evidence" value="ECO:0007669"/>
    <property type="project" value="TreeGrafter"/>
</dbReference>
<dbReference type="Proteomes" id="UP001157006">
    <property type="component" value="Chromosome 5"/>
</dbReference>
<accession>A0AAV1AU66</accession>
<reference evidence="2 3" key="1">
    <citation type="submission" date="2023-01" db="EMBL/GenBank/DDBJ databases">
        <authorList>
            <person name="Kreplak J."/>
        </authorList>
    </citation>
    <scope>NUCLEOTIDE SEQUENCE [LARGE SCALE GENOMIC DNA]</scope>
</reference>
<name>A0AAV1AU66_VICFA</name>
<dbReference type="EMBL" id="OX451740">
    <property type="protein sequence ID" value="CAI8613930.1"/>
    <property type="molecule type" value="Genomic_DNA"/>
</dbReference>
<comment type="similarity">
    <text evidence="1">Belongs to the ferrochelatase family.</text>
</comment>
<evidence type="ECO:0000313" key="3">
    <source>
        <dbReference type="Proteomes" id="UP001157006"/>
    </source>
</evidence>